<protein>
    <recommendedName>
        <fullName evidence="4">Fucose-specific lectin</fullName>
    </recommendedName>
</protein>
<evidence type="ECO:0000256" key="1">
    <source>
        <dbReference type="SAM" id="Phobius"/>
    </source>
</evidence>
<proteinExistence type="predicted"/>
<accession>A0A8H3IJW0</accession>
<evidence type="ECO:0000313" key="3">
    <source>
        <dbReference type="Proteomes" id="UP000664521"/>
    </source>
</evidence>
<dbReference type="OrthoDB" id="5429992at2759"/>
<sequence>MSLPASPLYSTLELVRHDHNAGAPERDNAIVAPEKARVLDAPQTAPAQAPETTYWNAPPEAVIEDETKLVAEAAGSVPRSSRRLSKKATIVISVVIAAIIFAVAVGVGVGEGLNSRKTSKSTTSVLATTVTRTDTPRETPTVAPKLIERGIINDSSFAAIEPPETPGDRHIFFQEETGNIREAVYSAQDKRWIADLGFVIALDAKNHTPIATVSLGGQLFVYYISNTNSLACGFSDYTQGWKRCPDPADASEPTIGNFTAAPGSRYLSIAQSGKVSNNSAFVIYQPSNGGVGFISVDSDVNTSLSYSDNARKIINTTSDLRISAPLAVSSHRGDTEMVFASENGDWIYASDFSNKSDGAIFHFMKDILYLSISSANEPAIFLVDNNILKVKADACKSNATMQPIPSIPFGRLAEFNEIVDGAPVIFHQLNATAFVQHNWRPQAGIWHTFINSIETA</sequence>
<comment type="caution">
    <text evidence="2">The sequence shown here is derived from an EMBL/GenBank/DDBJ whole genome shotgun (WGS) entry which is preliminary data.</text>
</comment>
<organism evidence="2 3">
    <name type="scientific">Heterodermia speciosa</name>
    <dbReference type="NCBI Taxonomy" id="116794"/>
    <lineage>
        <taxon>Eukaryota</taxon>
        <taxon>Fungi</taxon>
        <taxon>Dikarya</taxon>
        <taxon>Ascomycota</taxon>
        <taxon>Pezizomycotina</taxon>
        <taxon>Lecanoromycetes</taxon>
        <taxon>OSLEUM clade</taxon>
        <taxon>Lecanoromycetidae</taxon>
        <taxon>Caliciales</taxon>
        <taxon>Physciaceae</taxon>
        <taxon>Heterodermia</taxon>
    </lineage>
</organism>
<name>A0A8H3IJW0_9LECA</name>
<gene>
    <name evidence="2" type="ORF">HETSPECPRED_003692</name>
</gene>
<keyword evidence="1" id="KW-0472">Membrane</keyword>
<keyword evidence="1" id="KW-0812">Transmembrane</keyword>
<keyword evidence="3" id="KW-1185">Reference proteome</keyword>
<dbReference type="Gene3D" id="2.120.10.70">
    <property type="entry name" value="Fucose-specific lectin"/>
    <property type="match status" value="1"/>
</dbReference>
<evidence type="ECO:0008006" key="4">
    <source>
        <dbReference type="Google" id="ProtNLM"/>
    </source>
</evidence>
<dbReference type="SUPFAM" id="SSF89372">
    <property type="entry name" value="Fucose-specific lectin"/>
    <property type="match status" value="1"/>
</dbReference>
<evidence type="ECO:0000313" key="2">
    <source>
        <dbReference type="EMBL" id="CAF9918185.1"/>
    </source>
</evidence>
<feature type="transmembrane region" description="Helical" evidence="1">
    <location>
        <begin position="88"/>
        <end position="110"/>
    </location>
</feature>
<reference evidence="2" key="1">
    <citation type="submission" date="2021-03" db="EMBL/GenBank/DDBJ databases">
        <authorList>
            <person name="Tagirdzhanova G."/>
        </authorList>
    </citation>
    <scope>NUCLEOTIDE SEQUENCE</scope>
</reference>
<keyword evidence="1" id="KW-1133">Transmembrane helix</keyword>
<dbReference type="Proteomes" id="UP000664521">
    <property type="component" value="Unassembled WGS sequence"/>
</dbReference>
<dbReference type="AlphaFoldDB" id="A0A8H3IJW0"/>
<dbReference type="EMBL" id="CAJPDS010000021">
    <property type="protein sequence ID" value="CAF9918185.1"/>
    <property type="molecule type" value="Genomic_DNA"/>
</dbReference>